<feature type="region of interest" description="Disordered" evidence="5">
    <location>
        <begin position="749"/>
        <end position="773"/>
    </location>
</feature>
<reference evidence="7" key="1">
    <citation type="journal article" date="2005" name="Genome Res.">
        <title>Sequence, annotation, and analysis of synteny between rice chromosome 3 and diverged grass species.</title>
        <authorList>
            <consortium name="Rice Chromosome 3 Sequencing Consortium"/>
            <person name="Buell C.R."/>
            <person name="Yuan Q."/>
            <person name="Ouyang S."/>
            <person name="Liu J."/>
            <person name="Zhu W."/>
            <person name="Wang A."/>
            <person name="Maiti R."/>
            <person name="Haas B."/>
            <person name="Wortman J."/>
            <person name="Pertea M."/>
            <person name="Jones K.M."/>
            <person name="Kim M."/>
            <person name="Overton L."/>
            <person name="Tsitrin T."/>
            <person name="Fadrosh D."/>
            <person name="Bera J."/>
            <person name="Weaver B."/>
            <person name="Jin S."/>
            <person name="Johri S."/>
            <person name="Reardon M."/>
            <person name="Webb K."/>
            <person name="Hill J."/>
            <person name="Moffat K."/>
            <person name="Tallon L."/>
            <person name="Van Aken S."/>
            <person name="Lewis M."/>
            <person name="Utterback T."/>
            <person name="Feldblyum T."/>
            <person name="Zismann V."/>
            <person name="Iobst S."/>
            <person name="Hsiao J."/>
            <person name="de Vazeille A.R."/>
            <person name="Salzberg S.L."/>
            <person name="White O."/>
            <person name="Fraser C."/>
            <person name="Yu Y."/>
            <person name="Kim H."/>
            <person name="Rambo T."/>
            <person name="Currie J."/>
            <person name="Collura K."/>
            <person name="Kernodle-Thompson S."/>
            <person name="Wei F."/>
            <person name="Kudrna K."/>
            <person name="Ammiraju J.S."/>
            <person name="Luo M."/>
            <person name="Goicoechea J.L."/>
            <person name="Wing R.A."/>
            <person name="Henry D."/>
            <person name="Oates R."/>
            <person name="Palmer M."/>
            <person name="Pries G."/>
            <person name="Saski C."/>
            <person name="Simmons J."/>
            <person name="Soderlund C."/>
            <person name="Nelson W."/>
            <person name="de la Bastide M."/>
            <person name="Spiegel L."/>
            <person name="Nascimento L."/>
            <person name="Huang E."/>
            <person name="Preston R."/>
            <person name="Zutavern T."/>
            <person name="Palmer L."/>
            <person name="O'Shaughnessy A."/>
            <person name="Dike S."/>
            <person name="McCombie W.R."/>
            <person name="Minx P."/>
            <person name="Cordum H."/>
            <person name="Wilson R."/>
            <person name="Jin W."/>
            <person name="Lee H.R."/>
            <person name="Jiang J."/>
            <person name="Jackson S."/>
        </authorList>
    </citation>
    <scope>NUCLEOTIDE SEQUENCE [LARGE SCALE GENOMIC DNA]</scope>
</reference>
<dbReference type="InterPro" id="IPR043502">
    <property type="entry name" value="DNA/RNA_pol_sf"/>
</dbReference>
<dbReference type="PANTHER" id="PTHR42648">
    <property type="entry name" value="TRANSPOSASE, PUTATIVE-RELATED"/>
    <property type="match status" value="1"/>
</dbReference>
<accession>Q10K27</accession>
<keyword evidence="4" id="KW-0378">Hydrolase</keyword>
<dbReference type="Pfam" id="PF13976">
    <property type="entry name" value="gag_pre-integrs"/>
    <property type="match status" value="1"/>
</dbReference>
<dbReference type="InterPro" id="IPR025724">
    <property type="entry name" value="GAG-pre-integrase_dom"/>
</dbReference>
<evidence type="ECO:0000256" key="4">
    <source>
        <dbReference type="ARBA" id="ARBA00022801"/>
    </source>
</evidence>
<evidence type="ECO:0000259" key="6">
    <source>
        <dbReference type="PROSITE" id="PS50994"/>
    </source>
</evidence>
<dbReference type="InterPro" id="IPR001584">
    <property type="entry name" value="Integrase_cat-core"/>
</dbReference>
<dbReference type="InterPro" id="IPR013103">
    <property type="entry name" value="RVT_2"/>
</dbReference>
<organism evidence="7">
    <name type="scientific">Oryza sativa subsp. japonica</name>
    <name type="common">Rice</name>
    <dbReference type="NCBI Taxonomy" id="39947"/>
    <lineage>
        <taxon>Eukaryota</taxon>
        <taxon>Viridiplantae</taxon>
        <taxon>Streptophyta</taxon>
        <taxon>Embryophyta</taxon>
        <taxon>Tracheophyta</taxon>
        <taxon>Spermatophyta</taxon>
        <taxon>Magnoliopsida</taxon>
        <taxon>Liliopsida</taxon>
        <taxon>Poales</taxon>
        <taxon>Poaceae</taxon>
        <taxon>BOP clade</taxon>
        <taxon>Oryzoideae</taxon>
        <taxon>Oryzeae</taxon>
        <taxon>Oryzinae</taxon>
        <taxon>Oryza</taxon>
        <taxon>Oryza sativa</taxon>
    </lineage>
</organism>
<feature type="compositionally biased region" description="Polar residues" evidence="5">
    <location>
        <begin position="759"/>
        <end position="772"/>
    </location>
</feature>
<dbReference type="SUPFAM" id="SSF57756">
    <property type="entry name" value="Retrovirus zinc finger-like domains"/>
    <property type="match status" value="1"/>
</dbReference>
<dbReference type="Pfam" id="PF00665">
    <property type="entry name" value="rve"/>
    <property type="match status" value="1"/>
</dbReference>
<dbReference type="GO" id="GO:0015074">
    <property type="term" value="P:DNA integration"/>
    <property type="evidence" value="ECO:0007669"/>
    <property type="project" value="InterPro"/>
</dbReference>
<sequence length="1303" mass="144961">MADPARGSSGSAFLYPQLTSTNYTSWVIRVQAMMEDQGVWEAIEPAAGAAVDPRKDKKVKSHLLQSLPEDLLMQVAKKRTAKEVWDCLKTRFVGADKVRDARLQTLKGEFASMVMEAGESLDQYAGRITMMGVRHSALGATLNDAAMVKKLFDTVPEKFVSLVVGIEQFYNVDDMPFEEAVGRLKAYDERVRKKKAAASGVTADGQVLLTKAEWEARFKKGRGETSSPQKNKPSGEGANRGQARRSRGRGRGRGGTQSSGGGSGGGGRDKSHIKCFNYEEFGHYSTQCPHPKKKKAEAHLVQTDDAGPALLLAVTKAVQNAPGQGMDCGLVVHEERVWPRLMLAEKGAAAGDLWYLDNGASNHMTGDRRKFRELDETVTGVVRFGDASSVQIMGKGLILFACKNGDQWLLDDVYYIPSLCCNMVSLGQLTETGHRVVMDNDDLEVFDKNPWRLVIKVRRTSNRLYRIELQLASPVCLLTSLGDPAWLWHARLGHVNFQTLKLLVDKEMAAGVPQVHHPNQLCQACLMAKQIRQPFPAMANYRAEAPLELLHMDLCGPITPSTFAVNRYFLLIVDDFSRWMWVFVIKTKDQALEMFAKFKPLAENTADHSIKTLRTDHSGEFLSGEFARVCDEAGIERHLTAPYSPQQNGVVEHRNRSVMAMARSLLKGMSVPGRMWGEAVRHAVFLLNRLPTKSMGEHTPFEAWTGKKPHLGHLQVFGCTAHTKVTTPNLKKLDDRREENSTEFVVEEPVGEQQPALAEQSTTVEASLSTAGSDDGPLRYRSLADIMLEAPRVDLVDEEDGEALLAETEEPSSYREAAGEPAWVDAMQKELEAIEKNSTWSLCTLPVGHKAIGLKWVFELKKNTTGEVIKHKAWLVAKGYVQRHGVDFEEVFAPVARLDTVRTILAVAADRGWRVHHLDVKSAFLNGELEEEVYVAQLEGFIKKGQEHLVLKLSKALYGLRQAPRAWNICLDKSLKELGFMRCKQEQAVYTRGRGAEAMIVGVYVDDLIVTGENPARVEAFKKQMMGEFEMNDLGLLSYYLGIEVGQGVNGITLKQTAYAKKTQLQKDADGHPVDAIEYRRVIGCLRYLLHTRPDLSYAVGVASRFMEHPTMTHLKAVKQILRYLKGTIDCGLVYTAGIGEITITGYTDSDLAGDVDDRRSTGGMAFYINNSLVAWSSQKQKTVTLSSCEAEFMAATAAACHALWLRALLGELLGEEAKLVKLFVDNKSAIALMKNPVFRGRSKHIDTRYQFIRECIERRQILVEFVRSEEQRADALTKGLPAAKLVTARFLLRVRDLGERQA</sequence>
<keyword evidence="3" id="KW-0064">Aspartyl protease</keyword>
<dbReference type="Pfam" id="PF22936">
    <property type="entry name" value="Pol_BBD"/>
    <property type="match status" value="1"/>
</dbReference>
<dbReference type="GO" id="GO:0003676">
    <property type="term" value="F:nucleic acid binding"/>
    <property type="evidence" value="ECO:0007669"/>
    <property type="project" value="InterPro"/>
</dbReference>
<keyword evidence="1" id="KW-0645">Protease</keyword>
<feature type="compositionally biased region" description="Gly residues" evidence="5">
    <location>
        <begin position="253"/>
        <end position="266"/>
    </location>
</feature>
<name>Q10K27_ORYSJ</name>
<dbReference type="InterPro" id="IPR012337">
    <property type="entry name" value="RNaseH-like_sf"/>
</dbReference>
<dbReference type="Pfam" id="PF14223">
    <property type="entry name" value="Retrotran_gag_2"/>
    <property type="match status" value="1"/>
</dbReference>
<reference evidence="7" key="2">
    <citation type="submission" date="2006-06" db="EMBL/GenBank/DDBJ databases">
        <authorList>
            <person name="Buell R."/>
            <person name="Wing R.A."/>
            <person name="McCombie W.A."/>
            <person name="Ouyang S."/>
        </authorList>
    </citation>
    <scope>NUCLEOTIDE SEQUENCE</scope>
</reference>
<dbReference type="GO" id="GO:0008270">
    <property type="term" value="F:zinc ion binding"/>
    <property type="evidence" value="ECO:0007669"/>
    <property type="project" value="InterPro"/>
</dbReference>
<dbReference type="SUPFAM" id="SSF53098">
    <property type="entry name" value="Ribonuclease H-like"/>
    <property type="match status" value="1"/>
</dbReference>
<feature type="domain" description="Integrase catalytic" evidence="6">
    <location>
        <begin position="542"/>
        <end position="708"/>
    </location>
</feature>
<dbReference type="InterPro" id="IPR054722">
    <property type="entry name" value="PolX-like_BBD"/>
</dbReference>
<evidence type="ECO:0000256" key="2">
    <source>
        <dbReference type="ARBA" id="ARBA00022723"/>
    </source>
</evidence>
<feature type="region of interest" description="Disordered" evidence="5">
    <location>
        <begin position="218"/>
        <end position="269"/>
    </location>
</feature>
<dbReference type="CDD" id="cd09272">
    <property type="entry name" value="RNase_HI_RT_Ty1"/>
    <property type="match status" value="1"/>
</dbReference>
<dbReference type="InterPro" id="IPR036397">
    <property type="entry name" value="RNaseH_sf"/>
</dbReference>
<dbReference type="PANTHER" id="PTHR42648:SF25">
    <property type="entry name" value="RNA-DIRECTED DNA POLYMERASE"/>
    <property type="match status" value="1"/>
</dbReference>
<evidence type="ECO:0000313" key="7">
    <source>
        <dbReference type="EMBL" id="ABF96448.1"/>
    </source>
</evidence>
<dbReference type="InterPro" id="IPR036875">
    <property type="entry name" value="Znf_CCHC_sf"/>
</dbReference>
<gene>
    <name evidence="7" type="ordered locus">LOC_Os03g28110</name>
</gene>
<evidence type="ECO:0000256" key="3">
    <source>
        <dbReference type="ARBA" id="ARBA00022750"/>
    </source>
</evidence>
<keyword evidence="2" id="KW-0479">Metal-binding</keyword>
<dbReference type="Gene3D" id="3.30.420.10">
    <property type="entry name" value="Ribonuclease H-like superfamily/Ribonuclease H"/>
    <property type="match status" value="1"/>
</dbReference>
<dbReference type="PROSITE" id="PS50994">
    <property type="entry name" value="INTEGRASE"/>
    <property type="match status" value="1"/>
</dbReference>
<dbReference type="InterPro" id="IPR039537">
    <property type="entry name" value="Retrotran_Ty1/copia-like"/>
</dbReference>
<dbReference type="GO" id="GO:0004190">
    <property type="term" value="F:aspartic-type endopeptidase activity"/>
    <property type="evidence" value="ECO:0007669"/>
    <property type="project" value="UniProtKB-KW"/>
</dbReference>
<dbReference type="Pfam" id="PF07727">
    <property type="entry name" value="RVT_2"/>
    <property type="match status" value="1"/>
</dbReference>
<evidence type="ECO:0000256" key="1">
    <source>
        <dbReference type="ARBA" id="ARBA00022670"/>
    </source>
</evidence>
<feature type="compositionally biased region" description="Basic residues" evidence="5">
    <location>
        <begin position="242"/>
        <end position="252"/>
    </location>
</feature>
<dbReference type="SUPFAM" id="SSF56672">
    <property type="entry name" value="DNA/RNA polymerases"/>
    <property type="match status" value="1"/>
</dbReference>
<evidence type="ECO:0000256" key="5">
    <source>
        <dbReference type="SAM" id="MobiDB-lite"/>
    </source>
</evidence>
<protein>
    <submittedName>
        <fullName evidence="7">Retrotransposon protein, putative, Ty1-copia subclass</fullName>
    </submittedName>
</protein>
<proteinExistence type="predicted"/>
<dbReference type="GO" id="GO:0006508">
    <property type="term" value="P:proteolysis"/>
    <property type="evidence" value="ECO:0007669"/>
    <property type="project" value="UniProtKB-KW"/>
</dbReference>
<dbReference type="EMBL" id="DP000009">
    <property type="protein sequence ID" value="ABF96448.1"/>
    <property type="molecule type" value="Genomic_DNA"/>
</dbReference>